<comment type="caution">
    <text evidence="1">The sequence shown here is derived from an EMBL/GenBank/DDBJ whole genome shotgun (WGS) entry which is preliminary data.</text>
</comment>
<gene>
    <name evidence="1" type="ORF">AU378_03920</name>
</gene>
<sequence length="241" mass="28304">MAERNIDLFCNLNFVKSAVFFSDLQELSIRLKTVADYYFIFFKRLEILPDEVTKEEYIGHYDNLYIKGHEPTVTHILQKVNQTQPFYNDILPIHLRYTDTTNMHLVVGIARPDDRRNGYLHAIDLCLPKNLIRNVSSNVLYVKDIFDIYCSDQKQTVKDFIESKGYNYSHFQRDCKVCFGDAFYSFRLKKNMLDAVGDIIFTDLSLKEVAFKNNFLDYANMYKAFVRHEVSLTSIPRLANL</sequence>
<protein>
    <submittedName>
        <fullName evidence="1">Uncharacterized protein</fullName>
    </submittedName>
</protein>
<dbReference type="EMBL" id="LPUR01000001">
    <property type="protein sequence ID" value="KXH84912.1"/>
    <property type="molecule type" value="Genomic_DNA"/>
</dbReference>
<name>A0A135WJG3_9FLAO</name>
<evidence type="ECO:0000313" key="1">
    <source>
        <dbReference type="EMBL" id="KXH84912.1"/>
    </source>
</evidence>
<reference evidence="2" key="1">
    <citation type="submission" date="2015-12" db="EMBL/GenBank/DDBJ databases">
        <title>Genome sequence of a biocontrol rhizobacterium Chryseobacterium kwangjuense strain KJ1R5 isolated from pepper (Capsicum annuum L.).</title>
        <authorList>
            <person name="Jeong J.-J."/>
            <person name="Park H."/>
            <person name="Mannaa M."/>
            <person name="Sang M.K."/>
            <person name="Choi I.-G."/>
            <person name="Kim K.D."/>
        </authorList>
    </citation>
    <scope>NUCLEOTIDE SEQUENCE [LARGE SCALE GENOMIC DNA]</scope>
    <source>
        <strain evidence="2">KJ1R5</strain>
    </source>
</reference>
<dbReference type="Proteomes" id="UP000070513">
    <property type="component" value="Unassembled WGS sequence"/>
</dbReference>
<evidence type="ECO:0000313" key="2">
    <source>
        <dbReference type="Proteomes" id="UP000070513"/>
    </source>
</evidence>
<dbReference type="Gene3D" id="1.10.10.60">
    <property type="entry name" value="Homeodomain-like"/>
    <property type="match status" value="1"/>
</dbReference>
<reference evidence="1 2" key="2">
    <citation type="journal article" date="2016" name="Genome Announc.">
        <title>Draft Genome Sequence of a Biocontrol Rhizobacterium, Chryseobacterium kwangjuense Strain KJ1R5, Isolated from Pepper (Capsicum annuum).</title>
        <authorList>
            <person name="Jeong J.J."/>
            <person name="Park H."/>
            <person name="Park B.H."/>
            <person name="Mannaa M."/>
            <person name="Sang M.K."/>
            <person name="Choi I.G."/>
            <person name="Kim K.D."/>
        </authorList>
    </citation>
    <scope>NUCLEOTIDE SEQUENCE [LARGE SCALE GENOMIC DNA]</scope>
    <source>
        <strain evidence="1 2">KJ1R5</strain>
    </source>
</reference>
<accession>A0A135WJG3</accession>
<proteinExistence type="predicted"/>
<organism evidence="1 2">
    <name type="scientific">Chryseobacterium kwangjuense</name>
    <dbReference type="NCBI Taxonomy" id="267125"/>
    <lineage>
        <taxon>Bacteria</taxon>
        <taxon>Pseudomonadati</taxon>
        <taxon>Bacteroidota</taxon>
        <taxon>Flavobacteriia</taxon>
        <taxon>Flavobacteriales</taxon>
        <taxon>Weeksellaceae</taxon>
        <taxon>Chryseobacterium group</taxon>
        <taxon>Chryseobacterium</taxon>
    </lineage>
</organism>
<dbReference type="AlphaFoldDB" id="A0A135WJG3"/>